<comment type="caution">
    <text evidence="1">The sequence shown here is derived from an EMBL/GenBank/DDBJ whole genome shotgun (WGS) entry which is preliminary data.</text>
</comment>
<evidence type="ECO:0000313" key="2">
    <source>
        <dbReference type="Proteomes" id="UP000275331"/>
    </source>
</evidence>
<dbReference type="InterPro" id="IPR013396">
    <property type="entry name" value="CRISPR-assoc_prot_Csy4"/>
</dbReference>
<dbReference type="Proteomes" id="UP000275331">
    <property type="component" value="Unassembled WGS sequence"/>
</dbReference>
<sequence length="184" mass="21048">MDHYLEIRVLPDPEFSEEMLMAALFAKLHRALGSRGKGDIGVSFPLHGLKPGICLRLHGKDLALHELESMAWRKGLNDYCQCSEVMPVSEVKGWRCVSRVQVKSSPQRLLRRSVRKGWLTEDEAQRRSLLMQEQHTNLPWLNMRSLSSGQTFRLFIRHGEILSEPLTGKFSSYGLSLTATVPWF</sequence>
<dbReference type="Pfam" id="PF09618">
    <property type="entry name" value="Cas_Csy4"/>
    <property type="match status" value="1"/>
</dbReference>
<dbReference type="EMBL" id="RHXB01000007">
    <property type="protein sequence ID" value="RSE25722.1"/>
    <property type="molecule type" value="Genomic_DNA"/>
</dbReference>
<dbReference type="RefSeq" id="WP_125293925.1">
    <property type="nucleotide sequence ID" value="NZ_JAPTZM010000006.1"/>
</dbReference>
<name>A0A3R9FV13_9ENTR</name>
<dbReference type="CDD" id="cd09739">
    <property type="entry name" value="Cas6_I-F"/>
    <property type="match status" value="1"/>
</dbReference>
<protein>
    <submittedName>
        <fullName evidence="1">Type I-F CRISPR-associated endoribonuclease Cas6/Csy4</fullName>
    </submittedName>
</protein>
<organism evidence="1 2">
    <name type="scientific">Atlantibacter subterraneus</name>
    <dbReference type="NCBI Taxonomy" id="255519"/>
    <lineage>
        <taxon>Bacteria</taxon>
        <taxon>Pseudomonadati</taxon>
        <taxon>Pseudomonadota</taxon>
        <taxon>Gammaproteobacteria</taxon>
        <taxon>Enterobacterales</taxon>
        <taxon>Enterobacteriaceae</taxon>
        <taxon>Atlantibacter</taxon>
    </lineage>
</organism>
<evidence type="ECO:0000313" key="1">
    <source>
        <dbReference type="EMBL" id="RSE25722.1"/>
    </source>
</evidence>
<reference evidence="1 2" key="1">
    <citation type="submission" date="2018-10" db="EMBL/GenBank/DDBJ databases">
        <title>Transmission dynamics of multidrug resistant bacteria on intensive care unit surfaces.</title>
        <authorList>
            <person name="D'Souza A.W."/>
            <person name="Potter R.F."/>
            <person name="Wallace M."/>
            <person name="Shupe A."/>
            <person name="Patel S."/>
            <person name="Sun S."/>
            <person name="Gul D."/>
            <person name="Kwon J.H."/>
            <person name="Andleeb S."/>
            <person name="Burnham C.-A.D."/>
            <person name="Dantas G."/>
        </authorList>
    </citation>
    <scope>NUCLEOTIDE SEQUENCE [LARGE SCALE GENOMIC DNA]</scope>
    <source>
        <strain evidence="1 2">AS_373</strain>
    </source>
</reference>
<gene>
    <name evidence="1" type="primary">cas6f</name>
    <name evidence="1" type="ORF">EGT71_12410</name>
</gene>
<dbReference type="GO" id="GO:0004519">
    <property type="term" value="F:endonuclease activity"/>
    <property type="evidence" value="ECO:0007669"/>
    <property type="project" value="InterPro"/>
</dbReference>
<dbReference type="AlphaFoldDB" id="A0A3R9FV13"/>
<accession>A0A3R9FV13</accession>
<dbReference type="Gene3D" id="3.30.70.2540">
    <property type="entry name" value="CRISPR-associated endoribonuclease Cas6/Csy4"/>
    <property type="match status" value="1"/>
</dbReference>
<dbReference type="InterPro" id="IPR042564">
    <property type="entry name" value="CRISPR-Cas6/Csy4_sf"/>
</dbReference>
<dbReference type="NCBIfam" id="TIGR02563">
    <property type="entry name" value="cas_Csy4"/>
    <property type="match status" value="1"/>
</dbReference>
<dbReference type="OrthoDB" id="259831at2"/>
<dbReference type="GO" id="GO:0043571">
    <property type="term" value="P:maintenance of CRISPR repeat elements"/>
    <property type="evidence" value="ECO:0007669"/>
    <property type="project" value="InterPro"/>
</dbReference>
<proteinExistence type="predicted"/>